<reference evidence="6 7" key="1">
    <citation type="submission" date="2023-07" db="EMBL/GenBank/DDBJ databases">
        <title>Sequencing the genomes of 1000 actinobacteria strains.</title>
        <authorList>
            <person name="Klenk H.-P."/>
        </authorList>
    </citation>
    <scope>NUCLEOTIDE SEQUENCE [LARGE SCALE GENOMIC DNA]</scope>
    <source>
        <strain evidence="6 7">DSM 45805</strain>
    </source>
</reference>
<dbReference type="EMBL" id="JAUSUT010000001">
    <property type="protein sequence ID" value="MDQ0383102.1"/>
    <property type="molecule type" value="Genomic_DNA"/>
</dbReference>
<comment type="caution">
    <text evidence="6">The sequence shown here is derived from an EMBL/GenBank/DDBJ whole genome shotgun (WGS) entry which is preliminary data.</text>
</comment>
<evidence type="ECO:0000313" key="7">
    <source>
        <dbReference type="Proteomes" id="UP001229651"/>
    </source>
</evidence>
<dbReference type="PANTHER" id="PTHR32305">
    <property type="match status" value="1"/>
</dbReference>
<feature type="compositionally biased region" description="Low complexity" evidence="2">
    <location>
        <begin position="1427"/>
        <end position="1440"/>
    </location>
</feature>
<dbReference type="Pfam" id="PF25547">
    <property type="entry name" value="WXG100_2"/>
    <property type="match status" value="1"/>
</dbReference>
<dbReference type="InterPro" id="IPR038332">
    <property type="entry name" value="PPE_sf"/>
</dbReference>
<dbReference type="SUPFAM" id="SSF140453">
    <property type="entry name" value="EsxAB dimer-like"/>
    <property type="match status" value="1"/>
</dbReference>
<dbReference type="InterPro" id="IPR006530">
    <property type="entry name" value="YD"/>
</dbReference>
<dbReference type="InterPro" id="IPR056823">
    <property type="entry name" value="TEN-like_YD-shell"/>
</dbReference>
<dbReference type="InterPro" id="IPR050708">
    <property type="entry name" value="T6SS_VgrG/RHS"/>
</dbReference>
<feature type="compositionally biased region" description="Pro residues" evidence="2">
    <location>
        <begin position="335"/>
        <end position="352"/>
    </location>
</feature>
<feature type="region of interest" description="Disordered" evidence="2">
    <location>
        <begin position="251"/>
        <end position="392"/>
    </location>
</feature>
<dbReference type="Gene3D" id="1.20.1260.20">
    <property type="entry name" value="PPE superfamily"/>
    <property type="match status" value="1"/>
</dbReference>
<dbReference type="SUPFAM" id="SSF101908">
    <property type="entry name" value="Putative isomerase YbhE"/>
    <property type="match status" value="1"/>
</dbReference>
<keyword evidence="7" id="KW-1185">Reference proteome</keyword>
<gene>
    <name evidence="6" type="ORF">FB470_007096</name>
</gene>
<sequence>MVNPLVAQEQSSTTAISGISLLEGARDLRQSIESGDWASGALGAAAAGLDALGFVLDPFGSIFAAGVGWLIEHVGPLKDALDALAGNPDAVKAHADTWHNIAAELGEIGTDLANQVNTDLTGWSGPSADAYRQQAKDVGDLLGAAQEASSGTASGIETAGTVVAAVRTLVRDIIAEVVGHMISWALQVIATLGIALAWVVPQVISEVAKTAARIADLVGRLTKALKALSQLLKKAGGVFTDTAGTLAKIKSGKLPTPAKPDSLPAGAKNVDPMAGKGGGTIPSSTPKSAPPDADKVAPPPKLNDTPGDTTKASSAPDVDKVAPPPKLDGGAPGGNPKPPPAPDADKVAPPPRLNEVTTPSSAGGTPKSAPKVQEPPKLKDQGSNPRSLDDIVDCKDPIDVATGQMVMTETDFEFLGALPLVFQRSHFSSFRAGRALGTAWVSTVDQRLEVHDGGVSFAASDGTLQLFPHPEAGTWVPASAGPNRQLTRADDGGYLLGDRATDRLLYFAPGGSVLPLTSETDRDGHRISYAFDDHGVPTEIRHSAGYRVRVESSDGLVTALVSVAADGSEVGLVRYGYTGGRLTEVINASGRPMRFEYDAAGRIVSWTDRNGEWYRYVYDSAGRVVRTEGAGGFLTGTMEYDTENRVTYSTDSLGHVTAYHLSETGRVVREVDPLGHTTSWEYDAADRLVATTDPLGHTTRHTYDDDGNLLTLSTPDGVEISFERDGAGLPVTMSEAPGVVTRWEYDEAGRLIRVTEPDGATTTYAYDERGNVAAVTDALGNTQSIRYDDGGLPVAVTDPRGAVTRYERDRFGRVVAVTDPLGAVERFGYTVDGRLAWHRHADGALEQWVYDGEGNNRSHTDAVAGVTRAEVTHFDLPSAEIRPDGSRVEFAYDTETRLVAVTNEQGLVWRYDYDAAGNLVRETDFGGLTTRYAYDAAGRMVERTDPSGQVTTRRYDAAGNVVEETTAGVTTRYTYSALGWVTSADDGTSRITFERDAAGRVVAETINGRTVRSSYDAQGRRVRRATPSGAESVWEYDGNDQPVAVHAGGRRLRFAHDLAGREVRRELDSGAAISQTWTPGGAVAAQTITGPAGQPVQQRAYTYRPDGPLTAIQDQLTGPRAFALDSRGRITGVRSPRWTERYAYDPAGNVTEAVWPTRTEPDVVGPRAVTGPAVTAAGQARYTYDTQGRVVLRERGGLVWQFQWDPRGRLAGVRVPDGTSWRYSYDPLGRRTAKEHFAADGVQLLERVDFTWDGQVLVEQARSAPDGTRVTVWDYEPDTFHPLIQRERVPRSPQEWVDEQFHAIVTEPSGAPAELVTDQGAVAWFARTSVFGAVVERAAAPVDTPLRYQGQYFDAETGLHYNFHRYYDPALGRYLSPDPLGLQAGPNHYAYVSNPHTWADPLGLAPGSCKNGTKQQSTTTGKRKKPNLTVNTNVPATPVTKNSPGGSLYQQLSPAGKYGAQKTDKAGKPVFNKKGEKVYKYNRREAAGYVNPSHDYSKMLPLWEEAAKSPIPIDPRTGKKIEGKDLKDWLMDPNRRFDTKEPGGSYTGLPQNEIKGHGKGVLGHEPSASTHWNHHGGKESTRDDNLEHNKETSTYHGIEDRGRSNASGSSEERYESPGPDNHGRRAYWDRDDPEFKEQGGPWHSWQKIQGPQPGPSNAGPSTPDSPLTPLTPDGRPAKRPRRDADGDVDMDD</sequence>
<dbReference type="InterPro" id="IPR036689">
    <property type="entry name" value="ESAT-6-like_sf"/>
</dbReference>
<feature type="compositionally biased region" description="Basic and acidic residues" evidence="2">
    <location>
        <begin position="1532"/>
        <end position="1541"/>
    </location>
</feature>
<keyword evidence="1" id="KW-0677">Repeat</keyword>
<dbReference type="Pfam" id="PF20148">
    <property type="entry name" value="DUF6531"/>
    <property type="match status" value="1"/>
</dbReference>
<dbReference type="Pfam" id="PF25023">
    <property type="entry name" value="TEN_YD-shell"/>
    <property type="match status" value="1"/>
</dbReference>
<feature type="domain" description="Teneurin-like YD-shell" evidence="4">
    <location>
        <begin position="1301"/>
        <end position="1378"/>
    </location>
</feature>
<evidence type="ECO:0000259" key="3">
    <source>
        <dbReference type="Pfam" id="PF20148"/>
    </source>
</evidence>
<dbReference type="InterPro" id="IPR031325">
    <property type="entry name" value="RHS_repeat"/>
</dbReference>
<dbReference type="InterPro" id="IPR022385">
    <property type="entry name" value="Rhs_assc_core"/>
</dbReference>
<feature type="compositionally biased region" description="Basic and acidic residues" evidence="2">
    <location>
        <begin position="1576"/>
        <end position="1603"/>
    </location>
</feature>
<dbReference type="NCBIfam" id="TIGR01643">
    <property type="entry name" value="YD_repeat_2x"/>
    <property type="match status" value="11"/>
</dbReference>
<proteinExistence type="predicted"/>
<name>A0ABU0F682_9PSEU</name>
<feature type="domain" description="DUF6531" evidence="3">
    <location>
        <begin position="396"/>
        <end position="467"/>
    </location>
</feature>
<evidence type="ECO:0000256" key="1">
    <source>
        <dbReference type="ARBA" id="ARBA00022737"/>
    </source>
</evidence>
<feature type="region of interest" description="Disordered" evidence="2">
    <location>
        <begin position="1409"/>
        <end position="1447"/>
    </location>
</feature>
<feature type="compositionally biased region" description="Basic and acidic residues" evidence="2">
    <location>
        <begin position="1610"/>
        <end position="1637"/>
    </location>
</feature>
<dbReference type="InterPro" id="IPR057746">
    <property type="entry name" value="CpnT-like_N"/>
</dbReference>
<feature type="domain" description="Outer membrane channel protein CpnT-like N-terminal" evidence="5">
    <location>
        <begin position="86"/>
        <end position="204"/>
    </location>
</feature>
<evidence type="ECO:0000313" key="6">
    <source>
        <dbReference type="EMBL" id="MDQ0383102.1"/>
    </source>
</evidence>
<feature type="region of interest" description="Disordered" evidence="2">
    <location>
        <begin position="1532"/>
        <end position="1692"/>
    </location>
</feature>
<organism evidence="6 7">
    <name type="scientific">Amycolatopsis thermophila</name>
    <dbReference type="NCBI Taxonomy" id="206084"/>
    <lineage>
        <taxon>Bacteria</taxon>
        <taxon>Bacillati</taxon>
        <taxon>Actinomycetota</taxon>
        <taxon>Actinomycetes</taxon>
        <taxon>Pseudonocardiales</taxon>
        <taxon>Pseudonocardiaceae</taxon>
        <taxon>Amycolatopsis</taxon>
    </lineage>
</organism>
<evidence type="ECO:0000256" key="2">
    <source>
        <dbReference type="SAM" id="MobiDB-lite"/>
    </source>
</evidence>
<feature type="compositionally biased region" description="Low complexity" evidence="2">
    <location>
        <begin position="1660"/>
        <end position="1673"/>
    </location>
</feature>
<dbReference type="Pfam" id="PF05593">
    <property type="entry name" value="RHS_repeat"/>
    <property type="match status" value="8"/>
</dbReference>
<dbReference type="NCBIfam" id="TIGR03696">
    <property type="entry name" value="Rhs_assc_core"/>
    <property type="match status" value="1"/>
</dbReference>
<protein>
    <submittedName>
        <fullName evidence="6">RHS repeat-associated protein</fullName>
    </submittedName>
</protein>
<evidence type="ECO:0000259" key="5">
    <source>
        <dbReference type="Pfam" id="PF25547"/>
    </source>
</evidence>
<dbReference type="Gene3D" id="2.180.10.10">
    <property type="entry name" value="RHS repeat-associated core"/>
    <property type="match status" value="3"/>
</dbReference>
<dbReference type="RefSeq" id="WP_306998847.1">
    <property type="nucleotide sequence ID" value="NZ_JAUSUT010000001.1"/>
</dbReference>
<dbReference type="InterPro" id="IPR045351">
    <property type="entry name" value="DUF6531"/>
</dbReference>
<dbReference type="Proteomes" id="UP001229651">
    <property type="component" value="Unassembled WGS sequence"/>
</dbReference>
<evidence type="ECO:0000259" key="4">
    <source>
        <dbReference type="Pfam" id="PF25023"/>
    </source>
</evidence>
<dbReference type="SUPFAM" id="SSF69304">
    <property type="entry name" value="Tricorn protease N-terminal domain"/>
    <property type="match status" value="1"/>
</dbReference>
<dbReference type="PANTHER" id="PTHR32305:SF15">
    <property type="entry name" value="PROTEIN RHSA-RELATED"/>
    <property type="match status" value="1"/>
</dbReference>
<feature type="compositionally biased region" description="Polar residues" evidence="2">
    <location>
        <begin position="1410"/>
        <end position="1420"/>
    </location>
</feature>
<accession>A0ABU0F682</accession>